<dbReference type="AlphaFoldDB" id="A0A0G2HYD3"/>
<comment type="caution">
    <text evidence="2">The sequence shown here is derived from an EMBL/GenBank/DDBJ whole genome shotgun (WGS) entry which is preliminary data.</text>
</comment>
<reference evidence="3" key="1">
    <citation type="journal article" date="2015" name="PLoS Genet.">
        <title>The dynamic genome and transcriptome of the human fungal pathogen Blastomyces and close relative Emmonsia.</title>
        <authorList>
            <person name="Munoz J.F."/>
            <person name="Gauthier G.M."/>
            <person name="Desjardins C.A."/>
            <person name="Gallo J.E."/>
            <person name="Holder J."/>
            <person name="Sullivan T.D."/>
            <person name="Marty A.J."/>
            <person name="Carmen J.C."/>
            <person name="Chen Z."/>
            <person name="Ding L."/>
            <person name="Gujja S."/>
            <person name="Magrini V."/>
            <person name="Misas E."/>
            <person name="Mitreva M."/>
            <person name="Priest M."/>
            <person name="Saif S."/>
            <person name="Whiston E.A."/>
            <person name="Young S."/>
            <person name="Zeng Q."/>
            <person name="Goldman W.E."/>
            <person name="Mardis E.R."/>
            <person name="Taylor J.W."/>
            <person name="McEwen J.G."/>
            <person name="Clay O.K."/>
            <person name="Klein B.S."/>
            <person name="Cuomo C.A."/>
        </authorList>
    </citation>
    <scope>NUCLEOTIDE SEQUENCE [LARGE SCALE GENOMIC DNA]</scope>
    <source>
        <strain evidence="3">UAMH 3008</strain>
    </source>
</reference>
<organism evidence="2 3">
    <name type="scientific">[Emmonsia] crescens</name>
    <dbReference type="NCBI Taxonomy" id="73230"/>
    <lineage>
        <taxon>Eukaryota</taxon>
        <taxon>Fungi</taxon>
        <taxon>Dikarya</taxon>
        <taxon>Ascomycota</taxon>
        <taxon>Pezizomycotina</taxon>
        <taxon>Eurotiomycetes</taxon>
        <taxon>Eurotiomycetidae</taxon>
        <taxon>Onygenales</taxon>
        <taxon>Ajellomycetaceae</taxon>
        <taxon>Emergomyces</taxon>
    </lineage>
</organism>
<name>A0A0G2HYD3_9EURO</name>
<evidence type="ECO:0000256" key="1">
    <source>
        <dbReference type="SAM" id="MobiDB-lite"/>
    </source>
</evidence>
<feature type="region of interest" description="Disordered" evidence="1">
    <location>
        <begin position="59"/>
        <end position="141"/>
    </location>
</feature>
<feature type="region of interest" description="Disordered" evidence="1">
    <location>
        <begin position="1"/>
        <end position="45"/>
    </location>
</feature>
<evidence type="ECO:0000313" key="3">
    <source>
        <dbReference type="Proteomes" id="UP000034164"/>
    </source>
</evidence>
<dbReference type="EMBL" id="LCZI01000999">
    <property type="protein sequence ID" value="KKZ63123.1"/>
    <property type="molecule type" value="Genomic_DNA"/>
</dbReference>
<evidence type="ECO:0000313" key="2">
    <source>
        <dbReference type="EMBL" id="KKZ63123.1"/>
    </source>
</evidence>
<sequence length="141" mass="15976">MPIPRAGYKKKTRDIFLDRKGRRKEGSLWKVKASPVSPTNSLNYSGSRAVYKDAIPVHSVHHQWDSDPHKNDDPNNEEPRKEDPKKEEPKKEEPKKEEPKHDDPWDQDPDHHNTGPGGTDHWPGEEGGGRRGPGGGHVDPF</sequence>
<gene>
    <name evidence="2" type="ORF">EMCG_02500</name>
</gene>
<feature type="compositionally biased region" description="Gly residues" evidence="1">
    <location>
        <begin position="130"/>
        <end position="141"/>
    </location>
</feature>
<feature type="compositionally biased region" description="Basic and acidic residues" evidence="1">
    <location>
        <begin position="62"/>
        <end position="113"/>
    </location>
</feature>
<protein>
    <submittedName>
        <fullName evidence="2">Uncharacterized protein</fullName>
    </submittedName>
</protein>
<feature type="compositionally biased region" description="Basic and acidic residues" evidence="1">
    <location>
        <begin position="13"/>
        <end position="27"/>
    </location>
</feature>
<feature type="compositionally biased region" description="Polar residues" evidence="1">
    <location>
        <begin position="36"/>
        <end position="45"/>
    </location>
</feature>
<proteinExistence type="predicted"/>
<accession>A0A0G2HYD3</accession>
<dbReference type="VEuPathDB" id="FungiDB:EMCG_02500"/>
<dbReference type="Proteomes" id="UP000034164">
    <property type="component" value="Unassembled WGS sequence"/>
</dbReference>